<dbReference type="AlphaFoldDB" id="A0A8H8R525"/>
<protein>
    <recommendedName>
        <fullName evidence="1">Cupin type-2 domain-containing protein</fullName>
    </recommendedName>
</protein>
<dbReference type="CDD" id="cd02231">
    <property type="entry name" value="cupin_BLL6423-like"/>
    <property type="match status" value="1"/>
</dbReference>
<dbReference type="Proteomes" id="UP000431533">
    <property type="component" value="Unassembled WGS sequence"/>
</dbReference>
<proteinExistence type="predicted"/>
<dbReference type="InterPro" id="IPR047142">
    <property type="entry name" value="OryJ/VirC-like"/>
</dbReference>
<dbReference type="PANTHER" id="PTHR36156">
    <property type="entry name" value="SLR2101 PROTEIN"/>
    <property type="match status" value="1"/>
</dbReference>
<name>A0A8H8R525_9HELO</name>
<evidence type="ECO:0000313" key="3">
    <source>
        <dbReference type="Proteomes" id="UP000431533"/>
    </source>
</evidence>
<dbReference type="SUPFAM" id="SSF51182">
    <property type="entry name" value="RmlC-like cupins"/>
    <property type="match status" value="1"/>
</dbReference>
<organism evidence="2 3">
    <name type="scientific">Lachnellula hyalina</name>
    <dbReference type="NCBI Taxonomy" id="1316788"/>
    <lineage>
        <taxon>Eukaryota</taxon>
        <taxon>Fungi</taxon>
        <taxon>Dikarya</taxon>
        <taxon>Ascomycota</taxon>
        <taxon>Pezizomycotina</taxon>
        <taxon>Leotiomycetes</taxon>
        <taxon>Helotiales</taxon>
        <taxon>Lachnaceae</taxon>
        <taxon>Lachnellula</taxon>
    </lineage>
</organism>
<dbReference type="GeneID" id="41983649"/>
<reference evidence="2 3" key="1">
    <citation type="submission" date="2018-05" db="EMBL/GenBank/DDBJ databases">
        <title>Genome sequencing and assembly of the regulated plant pathogen Lachnellula willkommii and related sister species for the development of diagnostic species identification markers.</title>
        <authorList>
            <person name="Giroux E."/>
            <person name="Bilodeau G."/>
        </authorList>
    </citation>
    <scope>NUCLEOTIDE SEQUENCE [LARGE SCALE GENOMIC DNA]</scope>
    <source>
        <strain evidence="2 3">CBS 185.66</strain>
    </source>
</reference>
<dbReference type="InterPro" id="IPR013096">
    <property type="entry name" value="Cupin_2"/>
</dbReference>
<feature type="domain" description="Cupin type-2" evidence="1">
    <location>
        <begin position="80"/>
        <end position="145"/>
    </location>
</feature>
<dbReference type="InterPro" id="IPR014710">
    <property type="entry name" value="RmlC-like_jellyroll"/>
</dbReference>
<dbReference type="Pfam" id="PF07883">
    <property type="entry name" value="Cupin_2"/>
    <property type="match status" value="1"/>
</dbReference>
<evidence type="ECO:0000259" key="1">
    <source>
        <dbReference type="Pfam" id="PF07883"/>
    </source>
</evidence>
<accession>A0A8H8R525</accession>
<dbReference type="Gene3D" id="2.60.120.10">
    <property type="entry name" value="Jelly Rolls"/>
    <property type="match status" value="1"/>
</dbReference>
<keyword evidence="3" id="KW-1185">Reference proteome</keyword>
<sequence>MASTIPPTRMVVTTHKNDGVSIFAADTVCEAFQPFGPGKSSFSSFHKSDTVPASNQTALPILTNTLPRSPPSGVLFCTTDIAPNSSAPMHRTLSLDYAVVLAGEIVLRLDGGREKTVKQNEVIVQRGTNHEWHNRTDEWCRILVVMVGAEAVKLGGGEVLGETVFGKPAPPPA</sequence>
<dbReference type="EMBL" id="QGMH01000030">
    <property type="protein sequence ID" value="TVY28493.1"/>
    <property type="molecule type" value="Genomic_DNA"/>
</dbReference>
<dbReference type="RefSeq" id="XP_031007281.1">
    <property type="nucleotide sequence ID" value="XM_031148421.1"/>
</dbReference>
<gene>
    <name evidence="2" type="ORF">LHYA1_G003451</name>
</gene>
<comment type="caution">
    <text evidence="2">The sequence shown here is derived from an EMBL/GenBank/DDBJ whole genome shotgun (WGS) entry which is preliminary data.</text>
</comment>
<dbReference type="OrthoDB" id="5840532at2759"/>
<dbReference type="PANTHER" id="PTHR36156:SF2">
    <property type="entry name" value="CUPIN TYPE-2 DOMAIN-CONTAINING PROTEIN"/>
    <property type="match status" value="1"/>
</dbReference>
<evidence type="ECO:0000313" key="2">
    <source>
        <dbReference type="EMBL" id="TVY28493.1"/>
    </source>
</evidence>
<dbReference type="InterPro" id="IPR011051">
    <property type="entry name" value="RmlC_Cupin_sf"/>
</dbReference>